<dbReference type="InterPro" id="IPR029052">
    <property type="entry name" value="Metallo-depent_PP-like"/>
</dbReference>
<organism evidence="2 3">
    <name type="scientific">Lichenibacterium minor</name>
    <dbReference type="NCBI Taxonomy" id="2316528"/>
    <lineage>
        <taxon>Bacteria</taxon>
        <taxon>Pseudomonadati</taxon>
        <taxon>Pseudomonadota</taxon>
        <taxon>Alphaproteobacteria</taxon>
        <taxon>Hyphomicrobiales</taxon>
        <taxon>Lichenihabitantaceae</taxon>
        <taxon>Lichenibacterium</taxon>
    </lineage>
</organism>
<dbReference type="SUPFAM" id="SSF56300">
    <property type="entry name" value="Metallo-dependent phosphatases"/>
    <property type="match status" value="1"/>
</dbReference>
<feature type="compositionally biased region" description="Pro residues" evidence="1">
    <location>
        <begin position="70"/>
        <end position="88"/>
    </location>
</feature>
<reference evidence="2 3" key="1">
    <citation type="submission" date="2018-12" db="EMBL/GenBank/DDBJ databases">
        <authorList>
            <person name="Grouzdev D.S."/>
            <person name="Krutkina M.S."/>
        </authorList>
    </citation>
    <scope>NUCLEOTIDE SEQUENCE [LARGE SCALE GENOMIC DNA]</scope>
    <source>
        <strain evidence="2 3">RmlP026</strain>
    </source>
</reference>
<comment type="caution">
    <text evidence="2">The sequence shown here is derived from an EMBL/GenBank/DDBJ whole genome shotgun (WGS) entry which is preliminary data.</text>
</comment>
<evidence type="ECO:0000256" key="1">
    <source>
        <dbReference type="SAM" id="MobiDB-lite"/>
    </source>
</evidence>
<feature type="region of interest" description="Disordered" evidence="1">
    <location>
        <begin position="59"/>
        <end position="91"/>
    </location>
</feature>
<protein>
    <submittedName>
        <fullName evidence="2">Uncharacterized protein</fullName>
    </submittedName>
</protein>
<proteinExistence type="predicted"/>
<gene>
    <name evidence="2" type="ORF">D3273_26210</name>
</gene>
<dbReference type="Proteomes" id="UP000290759">
    <property type="component" value="Unassembled WGS sequence"/>
</dbReference>
<keyword evidence="3" id="KW-1185">Reference proteome</keyword>
<accession>A0A4Q2U2E0</accession>
<reference evidence="2 3" key="2">
    <citation type="submission" date="2019-02" db="EMBL/GenBank/DDBJ databases">
        <title>'Lichenibacterium ramalinii' gen. nov. sp. nov., 'Lichenibacterium minor' gen. nov. sp. nov.</title>
        <authorList>
            <person name="Pankratov T."/>
        </authorList>
    </citation>
    <scope>NUCLEOTIDE SEQUENCE [LARGE SCALE GENOMIC DNA]</scope>
    <source>
        <strain evidence="2 3">RmlP026</strain>
    </source>
</reference>
<dbReference type="EMBL" id="QYBB01000079">
    <property type="protein sequence ID" value="RYC29011.1"/>
    <property type="molecule type" value="Genomic_DNA"/>
</dbReference>
<dbReference type="AlphaFoldDB" id="A0A4Q2U2E0"/>
<name>A0A4Q2U2E0_9HYPH</name>
<evidence type="ECO:0000313" key="2">
    <source>
        <dbReference type="EMBL" id="RYC29011.1"/>
    </source>
</evidence>
<sequence length="459" mass="50550">MDVLTLAQAEATVEALHAMGSIRQAADALGIGKSACHDRVKRIKALAVRTNAYEGRVSAPPELVVDNDVPPAPEPPVPANDEPAPPKAEPYRLGESAADREVTRLKDENRRLRSSLEDCHRDALGEDEVRRMLGVLSEAPDGPPAWVAARPQQHAARTPETLITMWADWRLGEVVSREQTAGVNEYSIQIARDRFRRVVESTIEVARDHGPGARRTPFSGAVVNLVGDMVSGGLHPELQKTDETTLLQSIMVAKEMLVEGLTSMADEFGSVYAPAVCGNHGRLTHKPEFKGYSFQNADWLIYQLVRAHFEARHDDRIRIDVRTSNDVYYKVHDTRFLLTHGDMLGVKGGDGIIGSLGPIARGEVKMRGAAASSGQEYDMLLMGHWHQPLKLPRAIVANTLKGYDEYARLSLRATPSEPSQPLWFQHPTRGMTSYWDIKANAPKAPRSATWVSVFDPAAA</sequence>
<evidence type="ECO:0000313" key="3">
    <source>
        <dbReference type="Proteomes" id="UP000290759"/>
    </source>
</evidence>
<dbReference type="RefSeq" id="WP_129229906.1">
    <property type="nucleotide sequence ID" value="NZ_QYBB01000079.1"/>
</dbReference>
<dbReference type="OrthoDB" id="7059292at2"/>